<feature type="compositionally biased region" description="Pro residues" evidence="5">
    <location>
        <begin position="1504"/>
        <end position="1514"/>
    </location>
</feature>
<feature type="compositionally biased region" description="Gly residues" evidence="5">
    <location>
        <begin position="1718"/>
        <end position="1728"/>
    </location>
</feature>
<dbReference type="OrthoDB" id="542318at2759"/>
<keyword evidence="3" id="KW-1015">Disulfide bond</keyword>
<feature type="domain" description="SRCR" evidence="7">
    <location>
        <begin position="1022"/>
        <end position="1150"/>
    </location>
</feature>
<evidence type="ECO:0000256" key="2">
    <source>
        <dbReference type="ARBA" id="ARBA00022737"/>
    </source>
</evidence>
<feature type="region of interest" description="Disordered" evidence="5">
    <location>
        <begin position="1696"/>
        <end position="1735"/>
    </location>
</feature>
<dbReference type="GO" id="GO:0016020">
    <property type="term" value="C:membrane"/>
    <property type="evidence" value="ECO:0007669"/>
    <property type="project" value="InterPro"/>
</dbReference>
<dbReference type="Gene3D" id="3.10.250.10">
    <property type="entry name" value="SRCR-like domain"/>
    <property type="match status" value="10"/>
</dbReference>
<feature type="domain" description="SRCR" evidence="7">
    <location>
        <begin position="31"/>
        <end position="157"/>
    </location>
</feature>
<dbReference type="PANTHER" id="PTHR19331:SF465">
    <property type="entry name" value="EGG PEPTIDE SPERACT RECEPTOR"/>
    <property type="match status" value="1"/>
</dbReference>
<keyword evidence="4" id="KW-0325">Glycoprotein</keyword>
<dbReference type="Proteomes" id="UP000650467">
    <property type="component" value="Unassembled WGS sequence"/>
</dbReference>
<evidence type="ECO:0000256" key="3">
    <source>
        <dbReference type="ARBA" id="ARBA00023157"/>
    </source>
</evidence>
<evidence type="ECO:0000256" key="1">
    <source>
        <dbReference type="ARBA" id="ARBA00022729"/>
    </source>
</evidence>
<feature type="region of interest" description="Disordered" evidence="5">
    <location>
        <begin position="1464"/>
        <end position="1518"/>
    </location>
</feature>
<feature type="compositionally biased region" description="Low complexity" evidence="5">
    <location>
        <begin position="1584"/>
        <end position="1597"/>
    </location>
</feature>
<feature type="domain" description="SRCR" evidence="7">
    <location>
        <begin position="887"/>
        <end position="1007"/>
    </location>
</feature>
<gene>
    <name evidence="8" type="ORF">HXX76_008176</name>
</gene>
<dbReference type="Pfam" id="PF00530">
    <property type="entry name" value="SRCR"/>
    <property type="match status" value="6"/>
</dbReference>
<dbReference type="PANTHER" id="PTHR19331">
    <property type="entry name" value="SCAVENGER RECEPTOR DOMAIN-CONTAINING"/>
    <property type="match status" value="1"/>
</dbReference>
<feature type="compositionally biased region" description="Low complexity" evidence="5">
    <location>
        <begin position="1932"/>
        <end position="1945"/>
    </location>
</feature>
<keyword evidence="1 6" id="KW-0732">Signal</keyword>
<evidence type="ECO:0000259" key="7">
    <source>
        <dbReference type="PROSITE" id="PS50287"/>
    </source>
</evidence>
<reference evidence="8" key="1">
    <citation type="journal article" date="2020" name="bioRxiv">
        <title>Comparative genomics of Chlamydomonas.</title>
        <authorList>
            <person name="Craig R.J."/>
            <person name="Hasan A.R."/>
            <person name="Ness R.W."/>
            <person name="Keightley P.D."/>
        </authorList>
    </citation>
    <scope>NUCLEOTIDE SEQUENCE</scope>
    <source>
        <strain evidence="8">SAG 7.73</strain>
    </source>
</reference>
<feature type="region of interest" description="Disordered" evidence="5">
    <location>
        <begin position="1428"/>
        <end position="1448"/>
    </location>
</feature>
<feature type="compositionally biased region" description="Low complexity" evidence="5">
    <location>
        <begin position="1975"/>
        <end position="2002"/>
    </location>
</feature>
<feature type="domain" description="SRCR" evidence="7">
    <location>
        <begin position="454"/>
        <end position="589"/>
    </location>
</feature>
<proteinExistence type="predicted"/>
<feature type="compositionally biased region" description="Pro residues" evidence="5">
    <location>
        <begin position="1472"/>
        <end position="1485"/>
    </location>
</feature>
<feature type="chain" id="PRO_5032933636" description="SRCR domain-containing protein" evidence="6">
    <location>
        <begin position="28"/>
        <end position="2002"/>
    </location>
</feature>
<feature type="domain" description="SRCR" evidence="7">
    <location>
        <begin position="172"/>
        <end position="301"/>
    </location>
</feature>
<feature type="domain" description="SRCR" evidence="7">
    <location>
        <begin position="745"/>
        <end position="872"/>
    </location>
</feature>
<feature type="domain" description="SRCR" evidence="7">
    <location>
        <begin position="316"/>
        <end position="439"/>
    </location>
</feature>
<feature type="region of interest" description="Disordered" evidence="5">
    <location>
        <begin position="1861"/>
        <end position="2002"/>
    </location>
</feature>
<evidence type="ECO:0000313" key="9">
    <source>
        <dbReference type="Proteomes" id="UP000650467"/>
    </source>
</evidence>
<evidence type="ECO:0000256" key="4">
    <source>
        <dbReference type="ARBA" id="ARBA00023180"/>
    </source>
</evidence>
<sequence length="2002" mass="206408">MKNSFVHGAAALAWLSLVCLLAAPLPAGTVFRIILGGPPADRYGEYRGRVEVDLPDGRYGSVCARGWDVELSTGVCNRWNGYWHYGIPINGSAFGPAAQVSAVVLADISCVGGVRQATSLDLVAGAGSNCTATVYESAAAAEADGCGRDQAAGVNCFQYDYLTPPGSPPLPLRLVSSGNQTALDAAARAGLVAAGRLEVQWGGVWGGVCSNAASGSYNWWSDTFAQVVCRQLGYVDGHAYAVGTRNNPLLPGPPPADQPQFITYAQCNGSEPGLGWCRGFPINGNLSACSGPDYPVHVACYSQERLLALAGPGLSVNLVNRTLPPLGYGESQGRPEAYGPGRQVISICDRNWTDAAATEFCKLYTYGSPQGMTHGAAFWGSYFGTNDPRVPVTGWLTDLRCPAGDESNLGACLGTLYTNSADAAAAGCSNATVAGVRCFTYDYLTPPGSPPLHLRLVSSGNQTALDAAARAGLVAAGRLEVQWGGMWGGVCSSSSSSSFSYANWDWWRDVHAQVVCRQLGYVDGHAYKVGTRNALLPGPLNQTNYWLTYVQCNGTELGLGACRGLPINSTLIQSSGGCRPEDSVAVACYNQKRLVASFGPGYITPQTANSTGLQAGSRYGDSQGRPEVRLSPSNKVIGLCDRGWDDTAASAWCKISTADGYAPTPYGVSYTGSYYGTSITSYATAWLADLRCPAGDEGNLGACLGTFYASTAEAAAAGCTAATNAGVKCFAYDFLTPPGSPPLHLRLVSSGNQTALDAAARAGLVAAGRLEVQWGGVWGGVCSNAASWTIDWWRDPHAQVACRQLGYADGHAYGAGLSNPLIPGPPPADQPQFLTYLQCNGSEPGLGACRGKPINSSSPACGPDSAVHVACYSQRRLQELLGPVLGFQLGNASTPPNSYGAAQGRPELRLRDGRMAALCDRGFDDAAASTACQRIAGGGMYGWPYGMSYTGSYFGSTAGAATWLADLRCPTGDEGNLASCLATFYNSSAEAAAAGCGNTTAAGVRCFSYDYLTPPGSPPLPLRLVSSGNQTALDAAARAGLVAVGRLEVQWGGVWGGVCSNAASWTIDWWRDPHAQVVCRQLGYVDGHAYAVGTRNNPLLPGPPPADQPQFITYAQCSGSEPGLGACRGKPINSSLPSCGPDSAVHVACYSQQRLFTKLIAASNLTGARPANFLVGVNGANESAPAYGYGFNEGQVVLTFPNNRRVSVCDRAWDDEAATFFCRQRFYTFPVQMYGQAIGGSYFGSDPTTPALIADLRCPAGDEPSLGMCLGTLFASGAEAAANGCTAANTAGYRCFRFDYILSRAAARLPTRLVELNASYSGVGSSGSGGNGSSSGAQPQLVLGRVEVQWAGVWGGVCSSRLYGAQAWWNNAAARVACRAAGYWGGAAYQPNYPEQLLPAGVADAKEQRLLQPQWLRYAQCAGEEASLGSCRGPPLNSTGNDGGDPNTACTDADAVFASCYLTPPAGERVRPPSPPPPIPTPQAPSQPAVGLDGGGGGSSRGVNPPPPPRPPLPSAEVLRNSTGGVFVTAAAEDYPEIVSDVPQTLPNLFPAATLALLGPSLPLLLSPQQQVVAAATRTRDGSSNDGNGSSNGNSSGSGWLEVPLWAFARPLLPDPAPLAANSTADASGAPLAQPPRPYNCSVYVIGTHDTLYLLPYIQERLVSYVAGGGGLVVAGPDLMPSDFYGADPHASGGAVASAAAEGASGGPQRRLQQQPAGTGGGAAGGGAVNAPSQQPQLPLGSFEVNAVTAPLGLVLTGFVSDPGGNLTLAGPSLARNAELAAAQLVGYLQGRLPLSQPDLLMLLGTTTRARAVMAGLARGTDTESSGGSTMDAVALAFERFDELTRQVDGLVATAPANLLTVFASPPPPPPSVRRPPPSPPPRPPPRPQPAPPVPRPSQLQPPPSPLSPLPPPPPPAPPSPAPSPPATDTGGAQPQRRAPSAAGRSGAGGRRPPPRMVVVSGDAAEAVLGKGRQHSQQQQQAGASVPAAAGPAGDGSTAGRR</sequence>
<comment type="caution">
    <text evidence="8">The sequence shown here is derived from an EMBL/GenBank/DDBJ whole genome shotgun (WGS) entry which is preliminary data.</text>
</comment>
<protein>
    <recommendedName>
        <fullName evidence="7">SRCR domain-containing protein</fullName>
    </recommendedName>
</protein>
<feature type="region of interest" description="Disordered" evidence="5">
    <location>
        <begin position="1575"/>
        <end position="1597"/>
    </location>
</feature>
<accession>A0A835T4R5</accession>
<feature type="domain" description="SRCR" evidence="7">
    <location>
        <begin position="611"/>
        <end position="730"/>
    </location>
</feature>
<feature type="domain" description="SRCR" evidence="7">
    <location>
        <begin position="1174"/>
        <end position="1296"/>
    </location>
</feature>
<dbReference type="SUPFAM" id="SSF56487">
    <property type="entry name" value="SRCR-like"/>
    <property type="match status" value="8"/>
</dbReference>
<dbReference type="InterPro" id="IPR001190">
    <property type="entry name" value="SRCR"/>
</dbReference>
<dbReference type="PROSITE" id="PS50287">
    <property type="entry name" value="SRCR_2"/>
    <property type="match status" value="10"/>
</dbReference>
<dbReference type="EMBL" id="JAEHOC010000018">
    <property type="protein sequence ID" value="KAG2433819.1"/>
    <property type="molecule type" value="Genomic_DNA"/>
</dbReference>
<evidence type="ECO:0000256" key="6">
    <source>
        <dbReference type="SAM" id="SignalP"/>
    </source>
</evidence>
<keyword evidence="2" id="KW-0677">Repeat</keyword>
<feature type="domain" description="SRCR" evidence="7">
    <location>
        <begin position="1344"/>
        <end position="1461"/>
    </location>
</feature>
<feature type="compositionally biased region" description="Pro residues" evidence="5">
    <location>
        <begin position="1865"/>
        <end position="1926"/>
    </location>
</feature>
<organism evidence="8 9">
    <name type="scientific">Chlamydomonas incerta</name>
    <dbReference type="NCBI Taxonomy" id="51695"/>
    <lineage>
        <taxon>Eukaryota</taxon>
        <taxon>Viridiplantae</taxon>
        <taxon>Chlorophyta</taxon>
        <taxon>core chlorophytes</taxon>
        <taxon>Chlorophyceae</taxon>
        <taxon>CS clade</taxon>
        <taxon>Chlamydomonadales</taxon>
        <taxon>Chlamydomonadaceae</taxon>
        <taxon>Chlamydomonas</taxon>
    </lineage>
</organism>
<name>A0A835T4R5_CHLIN</name>
<dbReference type="SMART" id="SM00202">
    <property type="entry name" value="SR"/>
    <property type="match status" value="6"/>
</dbReference>
<keyword evidence="9" id="KW-1185">Reference proteome</keyword>
<evidence type="ECO:0000256" key="5">
    <source>
        <dbReference type="SAM" id="MobiDB-lite"/>
    </source>
</evidence>
<dbReference type="InterPro" id="IPR036772">
    <property type="entry name" value="SRCR-like_dom_sf"/>
</dbReference>
<evidence type="ECO:0000313" key="8">
    <source>
        <dbReference type="EMBL" id="KAG2433819.1"/>
    </source>
</evidence>
<feature type="signal peptide" evidence="6">
    <location>
        <begin position="1"/>
        <end position="27"/>
    </location>
</feature>